<dbReference type="AlphaFoldDB" id="A0A8S9XHW9"/>
<keyword evidence="4" id="KW-0324">Glycolysis</keyword>
<reference evidence="6" key="1">
    <citation type="journal article" date="2021" name="Mol. Ecol. Resour.">
        <title>Apolygus lucorum genome provides insights into omnivorousness and mesophyll feeding.</title>
        <authorList>
            <person name="Liu Y."/>
            <person name="Liu H."/>
            <person name="Wang H."/>
            <person name="Huang T."/>
            <person name="Liu B."/>
            <person name="Yang B."/>
            <person name="Yin L."/>
            <person name="Li B."/>
            <person name="Zhang Y."/>
            <person name="Zhang S."/>
            <person name="Jiang F."/>
            <person name="Zhang X."/>
            <person name="Ren Y."/>
            <person name="Wang B."/>
            <person name="Wang S."/>
            <person name="Lu Y."/>
            <person name="Wu K."/>
            <person name="Fan W."/>
            <person name="Wang G."/>
        </authorList>
    </citation>
    <scope>NUCLEOTIDE SEQUENCE</scope>
    <source>
        <strain evidence="6">12Hb</strain>
    </source>
</reference>
<dbReference type="EC" id="4.1.2.13" evidence="3"/>
<evidence type="ECO:0000313" key="6">
    <source>
        <dbReference type="EMBL" id="KAF6208582.1"/>
    </source>
</evidence>
<comment type="similarity">
    <text evidence="2">Belongs to the class I fructose-bisphosphate aldolase family.</text>
</comment>
<name>A0A8S9XHW9_APOLU</name>
<evidence type="ECO:0000256" key="4">
    <source>
        <dbReference type="ARBA" id="ARBA00023152"/>
    </source>
</evidence>
<evidence type="ECO:0000256" key="5">
    <source>
        <dbReference type="ARBA" id="ARBA00023239"/>
    </source>
</evidence>
<comment type="pathway">
    <text evidence="1">Carbohydrate degradation; glycolysis; D-glyceraldehyde 3-phosphate and glycerone phosphate from D-glucose: step 4/4.</text>
</comment>
<dbReference type="GO" id="GO:0004332">
    <property type="term" value="F:fructose-bisphosphate aldolase activity"/>
    <property type="evidence" value="ECO:0007669"/>
    <property type="project" value="UniProtKB-EC"/>
</dbReference>
<gene>
    <name evidence="6" type="ORF">GE061_017040</name>
</gene>
<sequence length="440" mass="49586">MKTDIRQISPGARTLFASRRLPELQRELIPNPCSLQVLGQYLNGPLAERSPVPTYRTYLDIMQNSQWLSRPTYLEMELWKIAKHLFWPGKGIMGCDETVTTLGRRFRCVGMANEQEARRQWRKLLFETPKLGTYISGVIMHPETVLQADDQGENFVTLLRKKGVVTGVKLDEGVQPLQGSLDEPVTVGLENLAEKCEAFKNVGVHFAKWRCVYRISKTTPTTVAIHDNAQTLARFASVCQSKRMVPIIEPDIEQDGNHSLRRMQKVTEAVLAAVVKALQDHHVYLEGTILKVNFVTPGMQCSKKYTLKEMAECTVEAFQRTVPPSLQGICFLAGSLKEQEATAFLDAVVKTVTNKPWYTTFSFSRGVHMSTLELWRGNPECVEIAQKHLIKRLEENQKAALGKLFPPEEWAGNTEEGELYVTTHPFFEDGPRKPAAVLAG</sequence>
<dbReference type="Pfam" id="PF00274">
    <property type="entry name" value="Glycolytic"/>
    <property type="match status" value="1"/>
</dbReference>
<dbReference type="InterPro" id="IPR013785">
    <property type="entry name" value="Aldolase_TIM"/>
</dbReference>
<organism evidence="6 7">
    <name type="scientific">Apolygus lucorum</name>
    <name type="common">Small green plant bug</name>
    <name type="synonym">Lygocoris lucorum</name>
    <dbReference type="NCBI Taxonomy" id="248454"/>
    <lineage>
        <taxon>Eukaryota</taxon>
        <taxon>Metazoa</taxon>
        <taxon>Ecdysozoa</taxon>
        <taxon>Arthropoda</taxon>
        <taxon>Hexapoda</taxon>
        <taxon>Insecta</taxon>
        <taxon>Pterygota</taxon>
        <taxon>Neoptera</taxon>
        <taxon>Paraneoptera</taxon>
        <taxon>Hemiptera</taxon>
        <taxon>Heteroptera</taxon>
        <taxon>Panheteroptera</taxon>
        <taxon>Cimicomorpha</taxon>
        <taxon>Miridae</taxon>
        <taxon>Mirini</taxon>
        <taxon>Apolygus</taxon>
    </lineage>
</organism>
<evidence type="ECO:0000256" key="1">
    <source>
        <dbReference type="ARBA" id="ARBA00004714"/>
    </source>
</evidence>
<dbReference type="OrthoDB" id="36455at2759"/>
<evidence type="ECO:0000313" key="7">
    <source>
        <dbReference type="Proteomes" id="UP000466442"/>
    </source>
</evidence>
<dbReference type="PANTHER" id="PTHR11627">
    <property type="entry name" value="FRUCTOSE-BISPHOSPHATE ALDOLASE"/>
    <property type="match status" value="1"/>
</dbReference>
<proteinExistence type="inferred from homology"/>
<protein>
    <recommendedName>
        <fullName evidence="3">fructose-bisphosphate aldolase</fullName>
        <ecNumber evidence="3">4.1.2.13</ecNumber>
    </recommendedName>
</protein>
<keyword evidence="5" id="KW-0456">Lyase</keyword>
<dbReference type="SUPFAM" id="SSF51569">
    <property type="entry name" value="Aldolase"/>
    <property type="match status" value="1"/>
</dbReference>
<evidence type="ECO:0000256" key="2">
    <source>
        <dbReference type="ARBA" id="ARBA00010387"/>
    </source>
</evidence>
<keyword evidence="7" id="KW-1185">Reference proteome</keyword>
<dbReference type="GO" id="GO:0006096">
    <property type="term" value="P:glycolytic process"/>
    <property type="evidence" value="ECO:0007669"/>
    <property type="project" value="UniProtKB-KW"/>
</dbReference>
<evidence type="ECO:0000256" key="3">
    <source>
        <dbReference type="ARBA" id="ARBA00013068"/>
    </source>
</evidence>
<accession>A0A8S9XHW9</accession>
<dbReference type="InterPro" id="IPR000741">
    <property type="entry name" value="FBA_I"/>
</dbReference>
<comment type="caution">
    <text evidence="6">The sequence shown here is derived from an EMBL/GenBank/DDBJ whole genome shotgun (WGS) entry which is preliminary data.</text>
</comment>
<dbReference type="Proteomes" id="UP000466442">
    <property type="component" value="Unassembled WGS sequence"/>
</dbReference>
<dbReference type="NCBIfam" id="NF033379">
    <property type="entry name" value="FrucBisAld_I"/>
    <property type="match status" value="1"/>
</dbReference>
<dbReference type="Gene3D" id="3.20.20.70">
    <property type="entry name" value="Aldolase class I"/>
    <property type="match status" value="1"/>
</dbReference>
<dbReference type="EMBL" id="WIXP02000007">
    <property type="protein sequence ID" value="KAF6208582.1"/>
    <property type="molecule type" value="Genomic_DNA"/>
</dbReference>